<comment type="caution">
    <text evidence="2">The sequence shown here is derived from an EMBL/GenBank/DDBJ whole genome shotgun (WGS) entry which is preliminary data.</text>
</comment>
<proteinExistence type="predicted"/>
<name>A0A8H7PQ35_MORIS</name>
<dbReference type="EMBL" id="JAEPQZ010000009">
    <property type="protein sequence ID" value="KAG2177211.1"/>
    <property type="molecule type" value="Genomic_DNA"/>
</dbReference>
<gene>
    <name evidence="2" type="ORF">INT43_007868</name>
</gene>
<protein>
    <submittedName>
        <fullName evidence="2">Uncharacterized protein</fullName>
    </submittedName>
</protein>
<feature type="compositionally biased region" description="Basic and acidic residues" evidence="1">
    <location>
        <begin position="67"/>
        <end position="76"/>
    </location>
</feature>
<organism evidence="2 3">
    <name type="scientific">Mortierella isabellina</name>
    <name type="common">Filamentous fungus</name>
    <name type="synonym">Umbelopsis isabellina</name>
    <dbReference type="NCBI Taxonomy" id="91625"/>
    <lineage>
        <taxon>Eukaryota</taxon>
        <taxon>Fungi</taxon>
        <taxon>Fungi incertae sedis</taxon>
        <taxon>Mucoromycota</taxon>
        <taxon>Mucoromycotina</taxon>
        <taxon>Umbelopsidomycetes</taxon>
        <taxon>Umbelopsidales</taxon>
        <taxon>Umbelopsidaceae</taxon>
        <taxon>Umbelopsis</taxon>
    </lineage>
</organism>
<feature type="compositionally biased region" description="Low complexity" evidence="1">
    <location>
        <begin position="49"/>
        <end position="60"/>
    </location>
</feature>
<accession>A0A8H7PQ35</accession>
<feature type="compositionally biased region" description="Polar residues" evidence="1">
    <location>
        <begin position="1"/>
        <end position="12"/>
    </location>
</feature>
<sequence length="88" mass="9475">MDIQNGPPSNYHQPPFESKSAQPAKENTEQQQNLASHGTATAVVDHGVQQSDSAKASQSKPENVEEGLNKADDMVEGYMDKKMGGANF</sequence>
<dbReference type="OrthoDB" id="2387694at2759"/>
<dbReference type="AlphaFoldDB" id="A0A8H7PQ35"/>
<evidence type="ECO:0000313" key="2">
    <source>
        <dbReference type="EMBL" id="KAG2177211.1"/>
    </source>
</evidence>
<evidence type="ECO:0000313" key="3">
    <source>
        <dbReference type="Proteomes" id="UP000654370"/>
    </source>
</evidence>
<feature type="compositionally biased region" description="Polar residues" evidence="1">
    <location>
        <begin position="29"/>
        <end position="39"/>
    </location>
</feature>
<keyword evidence="3" id="KW-1185">Reference proteome</keyword>
<feature type="region of interest" description="Disordered" evidence="1">
    <location>
        <begin position="1"/>
        <end position="76"/>
    </location>
</feature>
<evidence type="ECO:0000256" key="1">
    <source>
        <dbReference type="SAM" id="MobiDB-lite"/>
    </source>
</evidence>
<dbReference type="Proteomes" id="UP000654370">
    <property type="component" value="Unassembled WGS sequence"/>
</dbReference>
<reference evidence="2" key="1">
    <citation type="submission" date="2020-12" db="EMBL/GenBank/DDBJ databases">
        <title>Metabolic potential, ecology and presence of endohyphal bacteria is reflected in genomic diversity of Mucoromycotina.</title>
        <authorList>
            <person name="Muszewska A."/>
            <person name="Okrasinska A."/>
            <person name="Steczkiewicz K."/>
            <person name="Drgas O."/>
            <person name="Orlowska M."/>
            <person name="Perlinska-Lenart U."/>
            <person name="Aleksandrzak-Piekarczyk T."/>
            <person name="Szatraj K."/>
            <person name="Zielenkiewicz U."/>
            <person name="Pilsyk S."/>
            <person name="Malc E."/>
            <person name="Mieczkowski P."/>
            <person name="Kruszewska J.S."/>
            <person name="Biernat P."/>
            <person name="Pawlowska J."/>
        </authorList>
    </citation>
    <scope>NUCLEOTIDE SEQUENCE</scope>
    <source>
        <strain evidence="2">WA0000067209</strain>
    </source>
</reference>